<keyword evidence="2 6" id="KW-0963">Cytoplasm</keyword>
<organism evidence="7 8">
    <name type="scientific">Campylobacter cuniculorum DSM 23162 = LMG 24588</name>
    <dbReference type="NCBI Taxonomy" id="1121267"/>
    <lineage>
        <taxon>Bacteria</taxon>
        <taxon>Pseudomonadati</taxon>
        <taxon>Campylobacterota</taxon>
        <taxon>Epsilonproteobacteria</taxon>
        <taxon>Campylobacterales</taxon>
        <taxon>Campylobacteraceae</taxon>
        <taxon>Campylobacter</taxon>
    </lineage>
</organism>
<dbReference type="AlphaFoldDB" id="A0A1W6BXG1"/>
<comment type="function">
    <text evidence="6">Methylates ribosomal protein L11.</text>
</comment>
<evidence type="ECO:0000256" key="2">
    <source>
        <dbReference type="ARBA" id="ARBA00022490"/>
    </source>
</evidence>
<dbReference type="InterPro" id="IPR004498">
    <property type="entry name" value="Ribosomal_PrmA_MeTrfase"/>
</dbReference>
<feature type="binding site" evidence="6">
    <location>
        <position position="149"/>
    </location>
    <ligand>
        <name>S-adenosyl-L-methionine</name>
        <dbReference type="ChEBI" id="CHEBI:59789"/>
    </ligand>
</feature>
<dbReference type="RefSeq" id="WP_027305720.1">
    <property type="nucleotide sequence ID" value="NZ_CP020867.1"/>
</dbReference>
<comment type="catalytic activity">
    <reaction evidence="6">
        <text>L-lysyl-[protein] + 3 S-adenosyl-L-methionine = N(6),N(6),N(6)-trimethyl-L-lysyl-[protein] + 3 S-adenosyl-L-homocysteine + 3 H(+)</text>
        <dbReference type="Rhea" id="RHEA:54192"/>
        <dbReference type="Rhea" id="RHEA-COMP:9752"/>
        <dbReference type="Rhea" id="RHEA-COMP:13826"/>
        <dbReference type="ChEBI" id="CHEBI:15378"/>
        <dbReference type="ChEBI" id="CHEBI:29969"/>
        <dbReference type="ChEBI" id="CHEBI:57856"/>
        <dbReference type="ChEBI" id="CHEBI:59789"/>
        <dbReference type="ChEBI" id="CHEBI:61961"/>
    </reaction>
</comment>
<dbReference type="Gene3D" id="3.40.50.150">
    <property type="entry name" value="Vaccinia Virus protein VP39"/>
    <property type="match status" value="1"/>
</dbReference>
<evidence type="ECO:0000256" key="6">
    <source>
        <dbReference type="HAMAP-Rule" id="MF_00735"/>
    </source>
</evidence>
<evidence type="ECO:0000313" key="7">
    <source>
        <dbReference type="EMBL" id="ARJ56771.1"/>
    </source>
</evidence>
<dbReference type="OrthoDB" id="9785995at2"/>
<dbReference type="GO" id="GO:0005840">
    <property type="term" value="C:ribosome"/>
    <property type="evidence" value="ECO:0007669"/>
    <property type="project" value="UniProtKB-KW"/>
</dbReference>
<evidence type="ECO:0000256" key="5">
    <source>
        <dbReference type="ARBA" id="ARBA00022691"/>
    </source>
</evidence>
<keyword evidence="3 6" id="KW-0489">Methyltransferase</keyword>
<evidence type="ECO:0000256" key="4">
    <source>
        <dbReference type="ARBA" id="ARBA00022679"/>
    </source>
</evidence>
<keyword evidence="7" id="KW-0689">Ribosomal protein</keyword>
<accession>A0A1W6BXG1</accession>
<feature type="binding site" evidence="6">
    <location>
        <position position="170"/>
    </location>
    <ligand>
        <name>S-adenosyl-L-methionine</name>
        <dbReference type="ChEBI" id="CHEBI:59789"/>
    </ligand>
</feature>
<dbReference type="STRING" id="1121267.CCUN_1178"/>
<dbReference type="InterPro" id="IPR029063">
    <property type="entry name" value="SAM-dependent_MTases_sf"/>
</dbReference>
<dbReference type="SUPFAM" id="SSF53335">
    <property type="entry name" value="S-adenosyl-L-methionine-dependent methyltransferases"/>
    <property type="match status" value="1"/>
</dbReference>
<reference evidence="7 8" key="1">
    <citation type="submission" date="2017-04" db="EMBL/GenBank/DDBJ databases">
        <title>Complete genome sequence of the Campylobacter cuniculorum type strain LMG24588.</title>
        <authorList>
            <person name="Miller W.G."/>
            <person name="Yee E."/>
            <person name="Revez J."/>
            <person name="Bono J.L."/>
            <person name="Rossi M."/>
        </authorList>
    </citation>
    <scope>NUCLEOTIDE SEQUENCE [LARGE SCALE GENOMIC DNA]</scope>
    <source>
        <strain evidence="7 8">LMG 24588</strain>
    </source>
</reference>
<evidence type="ECO:0000313" key="8">
    <source>
        <dbReference type="Proteomes" id="UP000192902"/>
    </source>
</evidence>
<name>A0A1W6BXG1_9BACT</name>
<comment type="similarity">
    <text evidence="1 6">Belongs to the methyltransferase superfamily. PrmA family.</text>
</comment>
<feature type="binding site" evidence="6">
    <location>
        <position position="128"/>
    </location>
    <ligand>
        <name>S-adenosyl-L-methionine</name>
        <dbReference type="ChEBI" id="CHEBI:59789"/>
    </ligand>
</feature>
<dbReference type="Pfam" id="PF06325">
    <property type="entry name" value="PrmA"/>
    <property type="match status" value="1"/>
</dbReference>
<dbReference type="Proteomes" id="UP000192902">
    <property type="component" value="Chromosome"/>
</dbReference>
<evidence type="ECO:0000256" key="1">
    <source>
        <dbReference type="ARBA" id="ARBA00009741"/>
    </source>
</evidence>
<dbReference type="GO" id="GO:0032259">
    <property type="term" value="P:methylation"/>
    <property type="evidence" value="ECO:0007669"/>
    <property type="project" value="UniProtKB-KW"/>
</dbReference>
<dbReference type="CDD" id="cd02440">
    <property type="entry name" value="AdoMet_MTases"/>
    <property type="match status" value="1"/>
</dbReference>
<sequence length="275" mass="31525">MEKFYYELFFEVEKQYKDLFFDFVFDLGVEAIEEKDGGAYIRSSENLEEISWALELLAQKLSNSKIILKKTLAKKENQDWVENYKKSIQPILIDGIYIHTTWQEPQQNHLNIQIDPALAFGSGHHESTYSCIKLLQKFASKGAKVLDLGCGSGILAIILAKMGCKVDACDTDELAVNSTLANAQLNQVKLQNIWQGSLEKTQSKYELIVANIIADVILILEKEIKKHLKENAILILAGILDKYEARIKNKFQNLELIDDFKFNEWISLVYQKKEK</sequence>
<dbReference type="GO" id="GO:0016279">
    <property type="term" value="F:protein-lysine N-methyltransferase activity"/>
    <property type="evidence" value="ECO:0007669"/>
    <property type="project" value="RHEA"/>
</dbReference>
<keyword evidence="7" id="KW-0687">Ribonucleoprotein</keyword>
<dbReference type="PANTHER" id="PTHR43648:SF1">
    <property type="entry name" value="ELECTRON TRANSFER FLAVOPROTEIN BETA SUBUNIT LYSINE METHYLTRANSFERASE"/>
    <property type="match status" value="1"/>
</dbReference>
<evidence type="ECO:0000256" key="3">
    <source>
        <dbReference type="ARBA" id="ARBA00022603"/>
    </source>
</evidence>
<dbReference type="PIRSF" id="PIRSF000401">
    <property type="entry name" value="RPL11_MTase"/>
    <property type="match status" value="1"/>
</dbReference>
<dbReference type="PANTHER" id="PTHR43648">
    <property type="entry name" value="ELECTRON TRANSFER FLAVOPROTEIN BETA SUBUNIT LYSINE METHYLTRANSFERASE"/>
    <property type="match status" value="1"/>
</dbReference>
<dbReference type="NCBIfam" id="NF001786">
    <property type="entry name" value="PRK00517.2-4"/>
    <property type="match status" value="1"/>
</dbReference>
<dbReference type="GO" id="GO:0005737">
    <property type="term" value="C:cytoplasm"/>
    <property type="evidence" value="ECO:0007669"/>
    <property type="project" value="UniProtKB-SubCell"/>
</dbReference>
<protein>
    <recommendedName>
        <fullName evidence="6">Ribosomal protein L11 methyltransferase</fullName>
        <shortName evidence="6">L11 Mtase</shortName>
        <ecNumber evidence="6">2.1.1.-</ecNumber>
    </recommendedName>
</protein>
<feature type="binding site" evidence="6">
    <location>
        <position position="211"/>
    </location>
    <ligand>
        <name>S-adenosyl-L-methionine</name>
        <dbReference type="ChEBI" id="CHEBI:59789"/>
    </ligand>
</feature>
<dbReference type="KEGG" id="ccun:CCUN_1178"/>
<proteinExistence type="inferred from homology"/>
<keyword evidence="4 6" id="KW-0808">Transferase</keyword>
<dbReference type="EC" id="2.1.1.-" evidence="6"/>
<dbReference type="HAMAP" id="MF_00735">
    <property type="entry name" value="Methyltr_PrmA"/>
    <property type="match status" value="1"/>
</dbReference>
<gene>
    <name evidence="6 7" type="primary">prmA</name>
    <name evidence="7" type="ORF">CCUN_1178</name>
</gene>
<dbReference type="InterPro" id="IPR050078">
    <property type="entry name" value="Ribosomal_L11_MeTrfase_PrmA"/>
</dbReference>
<keyword evidence="5 6" id="KW-0949">S-adenosyl-L-methionine</keyword>
<comment type="subcellular location">
    <subcellularLocation>
        <location evidence="6">Cytoplasm</location>
    </subcellularLocation>
</comment>
<dbReference type="EMBL" id="CP020867">
    <property type="protein sequence ID" value="ARJ56771.1"/>
    <property type="molecule type" value="Genomic_DNA"/>
</dbReference>
<dbReference type="eggNOG" id="COG2264">
    <property type="taxonomic scope" value="Bacteria"/>
</dbReference>